<dbReference type="SMART" id="SM00156">
    <property type="entry name" value="PP2Ac"/>
    <property type="match status" value="1"/>
</dbReference>
<evidence type="ECO:0000256" key="4">
    <source>
        <dbReference type="ARBA" id="ARBA00023211"/>
    </source>
</evidence>
<keyword evidence="4" id="KW-0464">Manganese</keyword>
<dbReference type="GO" id="GO:0046872">
    <property type="term" value="F:metal ion binding"/>
    <property type="evidence" value="ECO:0007669"/>
    <property type="project" value="UniProtKB-KW"/>
</dbReference>
<dbReference type="Proteomes" id="UP000324800">
    <property type="component" value="Unassembled WGS sequence"/>
</dbReference>
<evidence type="ECO:0000256" key="3">
    <source>
        <dbReference type="ARBA" id="ARBA00022801"/>
    </source>
</evidence>
<dbReference type="PANTHER" id="PTHR45619">
    <property type="entry name" value="SERINE/THREONINE-PROTEIN PHOSPHATASE PP2A-RELATED"/>
    <property type="match status" value="1"/>
</dbReference>
<dbReference type="Pfam" id="PF00149">
    <property type="entry name" value="Metallophos"/>
    <property type="match status" value="1"/>
</dbReference>
<reference evidence="6 7" key="1">
    <citation type="submission" date="2019-03" db="EMBL/GenBank/DDBJ databases">
        <title>Single cell metagenomics reveals metabolic interactions within the superorganism composed of flagellate Streblomastix strix and complex community of Bacteroidetes bacteria on its surface.</title>
        <authorList>
            <person name="Treitli S.C."/>
            <person name="Kolisko M."/>
            <person name="Husnik F."/>
            <person name="Keeling P."/>
            <person name="Hampl V."/>
        </authorList>
    </citation>
    <scope>NUCLEOTIDE SEQUENCE [LARGE SCALE GENOMIC DNA]</scope>
    <source>
        <strain evidence="6">ST1C</strain>
    </source>
</reference>
<organism evidence="6 7">
    <name type="scientific">Streblomastix strix</name>
    <dbReference type="NCBI Taxonomy" id="222440"/>
    <lineage>
        <taxon>Eukaryota</taxon>
        <taxon>Metamonada</taxon>
        <taxon>Preaxostyla</taxon>
        <taxon>Oxymonadida</taxon>
        <taxon>Streblomastigidae</taxon>
        <taxon>Streblomastix</taxon>
    </lineage>
</organism>
<evidence type="ECO:0000313" key="7">
    <source>
        <dbReference type="Proteomes" id="UP000324800"/>
    </source>
</evidence>
<keyword evidence="2" id="KW-0479">Metal-binding</keyword>
<proteinExistence type="predicted"/>
<dbReference type="EMBL" id="SNRW01018891">
    <property type="protein sequence ID" value="KAA6366903.1"/>
    <property type="molecule type" value="Genomic_DNA"/>
</dbReference>
<dbReference type="PRINTS" id="PR00114">
    <property type="entry name" value="STPHPHTASE"/>
</dbReference>
<dbReference type="SUPFAM" id="SSF56300">
    <property type="entry name" value="Metallo-dependent phosphatases"/>
    <property type="match status" value="1"/>
</dbReference>
<keyword evidence="3" id="KW-0378">Hydrolase</keyword>
<sequence>ILSIHGGLSPALETIADVQKIERVQEIPHEGAMADLLWSDPEDERAGFGVSPRGAGWVFGADVSQQFRQRNKLTLVTRAHQLMTDGFKEHGGGVVTLFSAPNYCYRCANTGAFMIVHDNLERDIIQFNPAPGRGESNLEYQRIDI</sequence>
<evidence type="ECO:0000313" key="6">
    <source>
        <dbReference type="EMBL" id="KAA6366903.1"/>
    </source>
</evidence>
<feature type="non-terminal residue" evidence="6">
    <location>
        <position position="1"/>
    </location>
</feature>
<evidence type="ECO:0000256" key="2">
    <source>
        <dbReference type="ARBA" id="ARBA00022723"/>
    </source>
</evidence>
<dbReference type="OrthoDB" id="1930084at2759"/>
<dbReference type="InterPro" id="IPR006186">
    <property type="entry name" value="Ser/Thr-sp_prot-phosphatase"/>
</dbReference>
<protein>
    <recommendedName>
        <fullName evidence="1">protein-serine/threonine phosphatase</fullName>
        <ecNumber evidence="1">3.1.3.16</ecNumber>
    </recommendedName>
</protein>
<accession>A0A5J4U9Q9</accession>
<evidence type="ECO:0000259" key="5">
    <source>
        <dbReference type="SMART" id="SM00156"/>
    </source>
</evidence>
<dbReference type="InterPro" id="IPR004843">
    <property type="entry name" value="Calcineurin-like_PHP"/>
</dbReference>
<dbReference type="EC" id="3.1.3.16" evidence="1"/>
<dbReference type="AlphaFoldDB" id="A0A5J4U9Q9"/>
<dbReference type="Gene3D" id="3.60.21.10">
    <property type="match status" value="1"/>
</dbReference>
<name>A0A5J4U9Q9_9EUKA</name>
<feature type="domain" description="Serine/threonine specific protein phosphatases" evidence="5">
    <location>
        <begin position="1"/>
        <end position="131"/>
    </location>
</feature>
<evidence type="ECO:0000256" key="1">
    <source>
        <dbReference type="ARBA" id="ARBA00013081"/>
    </source>
</evidence>
<dbReference type="InterPro" id="IPR029052">
    <property type="entry name" value="Metallo-depent_PP-like"/>
</dbReference>
<dbReference type="InterPro" id="IPR047129">
    <property type="entry name" value="PPA2-like"/>
</dbReference>
<comment type="caution">
    <text evidence="6">The sequence shown here is derived from an EMBL/GenBank/DDBJ whole genome shotgun (WGS) entry which is preliminary data.</text>
</comment>
<gene>
    <name evidence="6" type="ORF">EZS28_037570</name>
</gene>
<dbReference type="GO" id="GO:0004722">
    <property type="term" value="F:protein serine/threonine phosphatase activity"/>
    <property type="evidence" value="ECO:0007669"/>
    <property type="project" value="UniProtKB-EC"/>
</dbReference>